<evidence type="ECO:0000256" key="1">
    <source>
        <dbReference type="SAM" id="MobiDB-lite"/>
    </source>
</evidence>
<dbReference type="EMBL" id="CP010519">
    <property type="protein sequence ID" value="AJE83772.1"/>
    <property type="molecule type" value="Genomic_DNA"/>
</dbReference>
<dbReference type="KEGG" id="sals:SLNWT_3396"/>
<evidence type="ECO:0000313" key="2">
    <source>
        <dbReference type="EMBL" id="AJE83772.1"/>
    </source>
</evidence>
<reference evidence="2 3" key="1">
    <citation type="submission" date="2015-01" db="EMBL/GenBank/DDBJ databases">
        <title>Enhanced salinomycin production by adjusting the supply of polyketide extender units in Streptomyce albus DSM 41398.</title>
        <authorList>
            <person name="Lu C."/>
        </authorList>
    </citation>
    <scope>NUCLEOTIDE SEQUENCE [LARGE SCALE GENOMIC DNA]</scope>
    <source>
        <strain evidence="3">ATCC 21838 / DSM 41398 / FERM P-419 / JCM 4703 / NBRC 107858</strain>
    </source>
</reference>
<feature type="compositionally biased region" description="Basic and acidic residues" evidence="1">
    <location>
        <begin position="24"/>
        <end position="36"/>
    </location>
</feature>
<name>A0A0B5F0C1_STRA4</name>
<protein>
    <submittedName>
        <fullName evidence="2">Uncharacterized protein</fullName>
    </submittedName>
</protein>
<accession>A0A0B5F0C1</accession>
<sequence>MVRRHPDTLRGGGRRGRARGGGRGGERGREAGRGAEEAAHRIAGVVGGSRIGTAHHEVVPEVLLVAHQRCCS</sequence>
<organism evidence="2 3">
    <name type="scientific">Streptomyces albus (strain ATCC 21838 / DSM 41398 / FERM P-419 / JCM 4703 / NBRC 107858)</name>
    <dbReference type="NCBI Taxonomy" id="1081613"/>
    <lineage>
        <taxon>Bacteria</taxon>
        <taxon>Bacillati</taxon>
        <taxon>Actinomycetota</taxon>
        <taxon>Actinomycetes</taxon>
        <taxon>Kitasatosporales</taxon>
        <taxon>Streptomycetaceae</taxon>
        <taxon>Streptomyces</taxon>
    </lineage>
</organism>
<keyword evidence="3" id="KW-1185">Reference proteome</keyword>
<proteinExistence type="predicted"/>
<evidence type="ECO:0000313" key="3">
    <source>
        <dbReference type="Proteomes" id="UP000031523"/>
    </source>
</evidence>
<feature type="region of interest" description="Disordered" evidence="1">
    <location>
        <begin position="1"/>
        <end position="36"/>
    </location>
</feature>
<dbReference type="Proteomes" id="UP000031523">
    <property type="component" value="Chromosome"/>
</dbReference>
<gene>
    <name evidence="2" type="ORF">SLNWT_3396</name>
</gene>
<dbReference type="AlphaFoldDB" id="A0A0B5F0C1"/>